<dbReference type="SUPFAM" id="SSF56349">
    <property type="entry name" value="DNA breaking-rejoining enzymes"/>
    <property type="match status" value="1"/>
</dbReference>
<gene>
    <name evidence="6" type="ORF">K1X15_12690</name>
</gene>
<protein>
    <submittedName>
        <fullName evidence="6">Site-specific integrase</fullName>
    </submittedName>
</protein>
<dbReference type="InterPro" id="IPR013762">
    <property type="entry name" value="Integrase-like_cat_sf"/>
</dbReference>
<name>A0ABX8WBZ5_9HYPH</name>
<evidence type="ECO:0000256" key="2">
    <source>
        <dbReference type="ARBA" id="ARBA00022908"/>
    </source>
</evidence>
<reference evidence="6 7" key="1">
    <citation type="submission" date="2021-08" db="EMBL/GenBank/DDBJ databases">
        <title>Devosia salina sp. nov., isolated from the South China Sea sediment.</title>
        <authorList>
            <person name="Zhou Z."/>
        </authorList>
    </citation>
    <scope>NUCLEOTIDE SEQUENCE [LARGE SCALE GENOMIC DNA]</scope>
    <source>
        <strain evidence="6 7">SCS-3</strain>
    </source>
</reference>
<evidence type="ECO:0000256" key="1">
    <source>
        <dbReference type="ARBA" id="ARBA00008857"/>
    </source>
</evidence>
<evidence type="ECO:0000313" key="6">
    <source>
        <dbReference type="EMBL" id="QYO75496.1"/>
    </source>
</evidence>
<dbReference type="EMBL" id="CP080590">
    <property type="protein sequence ID" value="QYO75496.1"/>
    <property type="molecule type" value="Genomic_DNA"/>
</dbReference>
<dbReference type="PROSITE" id="PS51898">
    <property type="entry name" value="TYR_RECOMBINASE"/>
    <property type="match status" value="1"/>
</dbReference>
<dbReference type="PANTHER" id="PTHR30349:SF41">
    <property type="entry name" value="INTEGRASE_RECOMBINASE PROTEIN MJ0367-RELATED"/>
    <property type="match status" value="1"/>
</dbReference>
<evidence type="ECO:0000259" key="5">
    <source>
        <dbReference type="PROSITE" id="PS51898"/>
    </source>
</evidence>
<dbReference type="Pfam" id="PF00589">
    <property type="entry name" value="Phage_integrase"/>
    <property type="match status" value="1"/>
</dbReference>
<dbReference type="RefSeq" id="WP_220303995.1">
    <property type="nucleotide sequence ID" value="NZ_CP080590.1"/>
</dbReference>
<evidence type="ECO:0000256" key="4">
    <source>
        <dbReference type="ARBA" id="ARBA00023172"/>
    </source>
</evidence>
<dbReference type="Gene3D" id="1.10.443.10">
    <property type="entry name" value="Intergrase catalytic core"/>
    <property type="match status" value="1"/>
</dbReference>
<dbReference type="InterPro" id="IPR011010">
    <property type="entry name" value="DNA_brk_join_enz"/>
</dbReference>
<comment type="similarity">
    <text evidence="1">Belongs to the 'phage' integrase family.</text>
</comment>
<feature type="domain" description="Tyr recombinase" evidence="5">
    <location>
        <begin position="1"/>
        <end position="167"/>
    </location>
</feature>
<dbReference type="PANTHER" id="PTHR30349">
    <property type="entry name" value="PHAGE INTEGRASE-RELATED"/>
    <property type="match status" value="1"/>
</dbReference>
<dbReference type="CDD" id="cd00796">
    <property type="entry name" value="INT_Rci_Hp1_C"/>
    <property type="match status" value="1"/>
</dbReference>
<dbReference type="Proteomes" id="UP000825799">
    <property type="component" value="Chromosome"/>
</dbReference>
<keyword evidence="2" id="KW-0229">DNA integration</keyword>
<organism evidence="6 7">
    <name type="scientific">Devosia salina</name>
    <dbReference type="NCBI Taxonomy" id="2860336"/>
    <lineage>
        <taxon>Bacteria</taxon>
        <taxon>Pseudomonadati</taxon>
        <taxon>Pseudomonadota</taxon>
        <taxon>Alphaproteobacteria</taxon>
        <taxon>Hyphomicrobiales</taxon>
        <taxon>Devosiaceae</taxon>
        <taxon>Devosia</taxon>
    </lineage>
</organism>
<sequence length="179" mass="19745">MTREEIDRLQDAPKAHHVQLAILLMLATAGRIGAILELTWDRVDFKAGTVNLRTNETGPRKGRAVVPMNDGLRAALSQAEGASMTDYVIEWAGEPVQRLRTGFNKATKAAGLKGVTPHVLRHTAAVHMAAAGRPMERISQYLGHSSVDVTRRVYARFAPDHLREEAEVLDFTKRVRAVS</sequence>
<dbReference type="InterPro" id="IPR002104">
    <property type="entry name" value="Integrase_catalytic"/>
</dbReference>
<proteinExistence type="inferred from homology"/>
<keyword evidence="4" id="KW-0233">DNA recombination</keyword>
<keyword evidence="7" id="KW-1185">Reference proteome</keyword>
<evidence type="ECO:0000256" key="3">
    <source>
        <dbReference type="ARBA" id="ARBA00023125"/>
    </source>
</evidence>
<dbReference type="InterPro" id="IPR050090">
    <property type="entry name" value="Tyrosine_recombinase_XerCD"/>
</dbReference>
<accession>A0ABX8WBZ5</accession>
<keyword evidence="3" id="KW-0238">DNA-binding</keyword>
<evidence type="ECO:0000313" key="7">
    <source>
        <dbReference type="Proteomes" id="UP000825799"/>
    </source>
</evidence>